<organism evidence="3 4">
    <name type="scientific">Maledivibacter halophilus</name>
    <dbReference type="NCBI Taxonomy" id="36842"/>
    <lineage>
        <taxon>Bacteria</taxon>
        <taxon>Bacillati</taxon>
        <taxon>Bacillota</taxon>
        <taxon>Clostridia</taxon>
        <taxon>Peptostreptococcales</taxon>
        <taxon>Caminicellaceae</taxon>
        <taxon>Maledivibacter</taxon>
    </lineage>
</organism>
<dbReference type="STRING" id="36842.SAMN02194393_05540"/>
<keyword evidence="4" id="KW-1185">Reference proteome</keyword>
<dbReference type="InterPro" id="IPR050563">
    <property type="entry name" value="4-hydroxybenzoyl-CoA_TE"/>
</dbReference>
<comment type="similarity">
    <text evidence="1">Belongs to the 4-hydroxybenzoyl-CoA thioesterase family.</text>
</comment>
<dbReference type="Proteomes" id="UP000190285">
    <property type="component" value="Unassembled WGS sequence"/>
</dbReference>
<dbReference type="PANTHER" id="PTHR31793:SF27">
    <property type="entry name" value="NOVEL THIOESTERASE SUPERFAMILY DOMAIN AND SAPOSIN A-TYPE DOMAIN CONTAINING PROTEIN (0610012H03RIK)"/>
    <property type="match status" value="1"/>
</dbReference>
<reference evidence="3 4" key="1">
    <citation type="submission" date="2017-02" db="EMBL/GenBank/DDBJ databases">
        <authorList>
            <person name="Peterson S.W."/>
        </authorList>
    </citation>
    <scope>NUCLEOTIDE SEQUENCE [LARGE SCALE GENOMIC DNA]</scope>
    <source>
        <strain evidence="3 4">M1</strain>
    </source>
</reference>
<name>A0A1T5MY50_9FIRM</name>
<dbReference type="InterPro" id="IPR006684">
    <property type="entry name" value="YbgC/YbaW"/>
</dbReference>
<evidence type="ECO:0000256" key="1">
    <source>
        <dbReference type="ARBA" id="ARBA00005953"/>
    </source>
</evidence>
<dbReference type="Gene3D" id="3.10.129.10">
    <property type="entry name" value="Hotdog Thioesterase"/>
    <property type="match status" value="1"/>
</dbReference>
<evidence type="ECO:0000256" key="2">
    <source>
        <dbReference type="ARBA" id="ARBA00022801"/>
    </source>
</evidence>
<dbReference type="CDD" id="cd00586">
    <property type="entry name" value="4HBT"/>
    <property type="match status" value="1"/>
</dbReference>
<dbReference type="SUPFAM" id="SSF54637">
    <property type="entry name" value="Thioesterase/thiol ester dehydrase-isomerase"/>
    <property type="match status" value="1"/>
</dbReference>
<dbReference type="PROSITE" id="PS01328">
    <property type="entry name" value="4HBCOA_THIOESTERASE"/>
    <property type="match status" value="1"/>
</dbReference>
<sequence length="137" mass="16198">MYTNDAIIRVRYGETDQMGIVYHGNYYTWFEVGRSEFFNSLGYTYKQLEEEEIILPVTESSCKYIKPAKYYDEIIIRTKINTLKGARIVFDYDIIRKEDNIVLAKGETTHGFVNKELKPVRLKKVNKKVWEILKKAL</sequence>
<dbReference type="AlphaFoldDB" id="A0A1T5MY50"/>
<dbReference type="InterPro" id="IPR029069">
    <property type="entry name" value="HotDog_dom_sf"/>
</dbReference>
<keyword evidence="2 3" id="KW-0378">Hydrolase</keyword>
<dbReference type="EMBL" id="FUZT01000032">
    <property type="protein sequence ID" value="SKC92809.1"/>
    <property type="molecule type" value="Genomic_DNA"/>
</dbReference>
<gene>
    <name evidence="3" type="ORF">SAMN02194393_05540</name>
</gene>
<dbReference type="InterPro" id="IPR008272">
    <property type="entry name" value="HB-CoA_thioesterase_AS"/>
</dbReference>
<evidence type="ECO:0000313" key="4">
    <source>
        <dbReference type="Proteomes" id="UP000190285"/>
    </source>
</evidence>
<dbReference type="OrthoDB" id="9800856at2"/>
<proteinExistence type="inferred from homology"/>
<accession>A0A1T5MY50</accession>
<dbReference type="RefSeq" id="WP_079496082.1">
    <property type="nucleotide sequence ID" value="NZ_FUZT01000032.1"/>
</dbReference>
<dbReference type="PANTHER" id="PTHR31793">
    <property type="entry name" value="4-HYDROXYBENZOYL-COA THIOESTERASE FAMILY MEMBER"/>
    <property type="match status" value="1"/>
</dbReference>
<dbReference type="PIRSF" id="PIRSF003230">
    <property type="entry name" value="YbgC"/>
    <property type="match status" value="1"/>
</dbReference>
<dbReference type="Pfam" id="PF13279">
    <property type="entry name" value="4HBT_2"/>
    <property type="match status" value="1"/>
</dbReference>
<protein>
    <submittedName>
        <fullName evidence="3">Acyl-CoA thioester hydrolase</fullName>
    </submittedName>
</protein>
<dbReference type="NCBIfam" id="TIGR00051">
    <property type="entry name" value="YbgC/FadM family acyl-CoA thioesterase"/>
    <property type="match status" value="1"/>
</dbReference>
<evidence type="ECO:0000313" key="3">
    <source>
        <dbReference type="EMBL" id="SKC92809.1"/>
    </source>
</evidence>
<dbReference type="GO" id="GO:0047617">
    <property type="term" value="F:fatty acyl-CoA hydrolase activity"/>
    <property type="evidence" value="ECO:0007669"/>
    <property type="project" value="TreeGrafter"/>
</dbReference>